<reference evidence="18" key="2">
    <citation type="submission" date="2025-08" db="UniProtKB">
        <authorList>
            <consortium name="Ensembl"/>
        </authorList>
    </citation>
    <scope>IDENTIFICATION</scope>
</reference>
<evidence type="ECO:0000256" key="1">
    <source>
        <dbReference type="ARBA" id="ARBA00004236"/>
    </source>
</evidence>
<dbReference type="FunFam" id="3.30.160.780:FF:000001">
    <property type="entry name" value="Plectin a"/>
    <property type="match status" value="1"/>
</dbReference>
<dbReference type="Gene3D" id="3.30.160.780">
    <property type="match status" value="1"/>
</dbReference>
<evidence type="ECO:0000256" key="12">
    <source>
        <dbReference type="ARBA" id="ARBA00023136"/>
    </source>
</evidence>
<dbReference type="SMART" id="SM00250">
    <property type="entry name" value="PLEC"/>
    <property type="match status" value="17"/>
</dbReference>
<dbReference type="PROSITE" id="PS50002">
    <property type="entry name" value="SH3"/>
    <property type="match status" value="1"/>
</dbReference>
<evidence type="ECO:0000256" key="16">
    <source>
        <dbReference type="SAM" id="SignalP"/>
    </source>
</evidence>
<dbReference type="GO" id="GO:0005198">
    <property type="term" value="F:structural molecule activity"/>
    <property type="evidence" value="ECO:0007669"/>
    <property type="project" value="TreeGrafter"/>
</dbReference>
<dbReference type="Pfam" id="PF21019">
    <property type="entry name" value="Spectrin_3"/>
    <property type="match status" value="1"/>
</dbReference>
<organism evidence="18 19">
    <name type="scientific">Latimeria chalumnae</name>
    <name type="common">Coelacanth</name>
    <dbReference type="NCBI Taxonomy" id="7897"/>
    <lineage>
        <taxon>Eukaryota</taxon>
        <taxon>Metazoa</taxon>
        <taxon>Chordata</taxon>
        <taxon>Craniata</taxon>
        <taxon>Vertebrata</taxon>
        <taxon>Euteleostomi</taxon>
        <taxon>Coelacanthiformes</taxon>
        <taxon>Coelacanthidae</taxon>
        <taxon>Latimeria</taxon>
    </lineage>
</organism>
<comment type="subcellular location">
    <subcellularLocation>
        <location evidence="3">Cell junction</location>
        <location evidence="3">Desmosome</location>
    </subcellularLocation>
    <subcellularLocation>
        <location evidence="1">Cell membrane</location>
    </subcellularLocation>
    <subcellularLocation>
        <location evidence="2">Cytoplasm</location>
    </subcellularLocation>
</comment>
<evidence type="ECO:0000256" key="6">
    <source>
        <dbReference type="ARBA" id="ARBA00022475"/>
    </source>
</evidence>
<feature type="coiled-coil region" evidence="14">
    <location>
        <begin position="338"/>
        <end position="368"/>
    </location>
</feature>
<dbReference type="GO" id="GO:0014704">
    <property type="term" value="C:intercalated disc"/>
    <property type="evidence" value="ECO:0007669"/>
    <property type="project" value="TreeGrafter"/>
</dbReference>
<dbReference type="InterPro" id="IPR001101">
    <property type="entry name" value="Plectin_repeat"/>
</dbReference>
<dbReference type="SMART" id="SM00150">
    <property type="entry name" value="SPEC"/>
    <property type="match status" value="1"/>
</dbReference>
<feature type="domain" description="SH3" evidence="17">
    <location>
        <begin position="385"/>
        <end position="442"/>
    </location>
</feature>
<comment type="similarity">
    <text evidence="4">Belongs to the plakin or cytolinker family.</text>
</comment>
<dbReference type="eggNOG" id="KOG0516">
    <property type="taxonomic scope" value="Eukaryota"/>
</dbReference>
<evidence type="ECO:0000256" key="7">
    <source>
        <dbReference type="ARBA" id="ARBA00022490"/>
    </source>
</evidence>
<dbReference type="Gene3D" id="3.90.1290.10">
    <property type="entry name" value="Plakin repeat"/>
    <property type="match status" value="3"/>
</dbReference>
<evidence type="ECO:0000256" key="13">
    <source>
        <dbReference type="PROSITE-ProRule" id="PRU00192"/>
    </source>
</evidence>
<evidence type="ECO:0000256" key="10">
    <source>
        <dbReference type="ARBA" id="ARBA00022949"/>
    </source>
</evidence>
<sequence>HQVTTVLMKLSFWIITPSLLLFQDMRYGDPGRSREMEQYLTLANDHLLLMDGCISNLNQMGYSADTLRKKSSQLQDQMQAIYKHVGTYRSRKSSTNRGFSSGSSSGWDDQTAKISREALGWITKQKANHSNAEWGTDAASIDHQIGNQKNHNSVISDYRWQLNKLELEMRDKGAVYQLEEEYDSLVKKSLERLEQLRQLHNIVERTSNEIMWINDHEEEELVYDWSDKNTNIPRKQELFSKLMCELEEKEKTLNKLKLEADQIIQTSHPASDKIEAYTDTLQTQWSWILQLTKCIDVHLKENAAYFQFFQDVQATEEYLRKSQDASRKKFLCDRNTSLKQLLEMIKDLEKDREKISEYRRQVQNLVNKSKTIVQLKPRNPSIKSKSPIILKALCDYKQEQLVVHKGDECILKDNSQRSKWQVTGPGGLDMTIPSICLLIPPPNPLTAEFSSRIEQFYEAILTLYNQLYINMKSMVSWHYCLMDIEKIRSLTITTLKAMRPEDYHKIVRDLELHYQEFLKNSQGSELFDEEDKTEIKGNVNKAQHIYTELVVQLEKEPKDQTATRNDCKYEGTTVEQNNETMELGKKNYQKQRVLLLELQKIRLCLETCENRMLQRIHIPLSEDVMKDCTHRITELESVRNDVQLIGDDFIDLRERLLVIISQMSGSGRADFLRSELSSIHQRLETTAGFSGIYLERLRALMTLMDNILQVEDVIKVYEARLTEEQTISLDFDKIESYRNSLKQMKVDLEQKRDLLKSMEDELQKTVYINDRMGQSFHKCDVDIAKYSDSVKQMSDRWLRIQKQIDSRLTNTEKKKRKLNEQRNSNSANCLWTLFLKFIKKKKIKIMSKVGGEKIIRFRVKKKSLHNEIKGKREKIEECQKNAEVCSSSIKDYELQLASYSSGVETLLNIPIKKTLVQSPSNVVLQESAELQARYIELFTRAGDYYRFLSEMLKNTEELKMKNTKIDLLEEELRLSRDVSLENSQKNKYLDEHLHKYQTECTEFRTKILNLEELKRKAESDYSTTKQNFDKSYNQIQELTEKVTRLTFEIDEERRKRKQLQTSYEEQKDDYDIMLKRKQKELDEVNWQKSEAERSTKEKEREMERLKNQLQEDASQKREKEMELAKVRNQYNQEISSLKKTYETDINITKTTIQQISMKKEEDNHSLRAQLEDALKEKRDLTDELDRLRKSVTQVNIQLTKAEESTHQQKAAITEGSNKRQKLEIELEEITKRWSELNIRHQESLDDTRKAIQDRGKEIEKLKKQLQEEMSKRKALDGENDKLKQIQIDLQRENTSANETINELKVSEKRITKLKIDYDVVLKEKIRVEEEMTKFQSSMKEILAKKKAADEELSLQKKIVTEESLKRKKLEEELEHQKKTFTEHTNTITNLTRELDQITIIKKINQDELKGQQESLEKHIKEKQHSADEINRLTVEMEDLRRQLLQKKESATEAQSRNAQLQKTIEEKCKRLNESTTEIEKLKTSTQNLTKECLKLEEELRKQRAEYVEMKKNKDDVDGEKTAYISELKLQLQMSSQRALELQGLINELQKERGKLRQEIENFQKQALEATNMIHESQSLYNDLVQEKESLLMKTRLLEQDKIRLQRLEDELSRLKASQEADNRAKQRLQEENQQIRNDFNRLKSQYETKEEIITKYELDKGKFDREKHSLTIEIERLQVEIKKIEERFRRKLEDSESERMSDLDALRKKMQREIDRAREKPDVYHKSTQTDKNVVTVDASKLLFDGLRKKVTANQLYDCQIIDKTTLEKLLKGQKTVEEVALEIEPHLKGTGVIAGTFVTPKEKPSILEAKKKNLLTPETALMLLEAQAATGYIIDPKRNEKMSVDAAIAKDLVEVDDREKLLTAEKAVTGFKDPFTGKTVSLSEAIKKGLVDRKIGIRLLDAQIAAGGVVDPIVGVFLPKSTAHSRGLLDAEIYEALNNLTEAEGFVDPHTKKNVRYQELKEKCRTESHTGLLLLPVQKRSITVQGIRDAVPLDSLVESDIVDAKTAHDVQAGKISVDELSNQIKTFLQGSSCIAGIYNEATKQKLGIYQAMKMGLVRPGTALELLESQAATGFIVDPINNLRLTVEEASKKGLIGKEFKSKLLSAERAVTGYKDPETGKIISLFQAMNKELIEKGHGIRLLEAQIATGGIIDPKASHRLPVDIAYRRGYFNEELNEILSDPSDDTKGFFDPNNEDHLTYLQLKERCITDKDTGLCLLPLKDKSKKVSQKNTLRKRRVVIVDPETNKEMSVREAYHKDLIDYETFMELSEQECEWEEITLTASDGTSKLLLVDRKTGRQYDVQEYIDKGIINKNDFEQYKTGSFTLTQLADMITGSSSGEHTLSVTRTESISTTPTSPDIQNRALRNSVDSVDDNTPVAAILDTETLEKITISEAMRRGIVDTITGQRLLEAQACTGGIINPGTGQKLSLNEALYQCIIDQDMAGKLKYAQKAFVGFEGVKGKKRMSAAEAIKDKWLPYEAGQRFLEFQQVTGGLIEPEGLKRLTIEEAIRKGMVDSRAAQKLQDVNNYPKILTCPKTKLKISYKEAMDRSMVEAKSGQRLLEASSVSSKGISSPYNVTSNPSSHSGSRSNSRNGSRRGSFDASSTKFTFNFSSISNSSTGY</sequence>
<dbReference type="EMBL" id="AFYH01208940">
    <property type="status" value="NOT_ANNOTATED_CDS"/>
    <property type="molecule type" value="Genomic_DNA"/>
</dbReference>
<dbReference type="Ensembl" id="ENSLACT00000005716.1">
    <property type="protein sequence ID" value="ENSLACP00000005667.1"/>
    <property type="gene ID" value="ENSLACG00000005036.1"/>
</dbReference>
<dbReference type="EMBL" id="AFYH01208941">
    <property type="status" value="NOT_ANNOTATED_CDS"/>
    <property type="molecule type" value="Genomic_DNA"/>
</dbReference>
<dbReference type="Gene3D" id="2.30.30.40">
    <property type="entry name" value="SH3 Domains"/>
    <property type="match status" value="1"/>
</dbReference>
<dbReference type="SUPFAM" id="SSF46966">
    <property type="entry name" value="Spectrin repeat"/>
    <property type="match status" value="1"/>
</dbReference>
<evidence type="ECO:0000256" key="15">
    <source>
        <dbReference type="SAM" id="MobiDB-lite"/>
    </source>
</evidence>
<keyword evidence="5 13" id="KW-0728">SH3 domain</keyword>
<feature type="signal peptide" evidence="16">
    <location>
        <begin position="1"/>
        <end position="18"/>
    </location>
</feature>
<evidence type="ECO:0000256" key="2">
    <source>
        <dbReference type="ARBA" id="ARBA00004496"/>
    </source>
</evidence>
<evidence type="ECO:0000313" key="19">
    <source>
        <dbReference type="Proteomes" id="UP000008672"/>
    </source>
</evidence>
<dbReference type="FunFam" id="3.90.1290.10:FF:000002">
    <property type="entry name" value="Plectin a"/>
    <property type="match status" value="1"/>
</dbReference>
<evidence type="ECO:0000259" key="17">
    <source>
        <dbReference type="PROSITE" id="PS50002"/>
    </source>
</evidence>
<dbReference type="EMBL" id="AFYH01208943">
    <property type="status" value="NOT_ANNOTATED_CDS"/>
    <property type="molecule type" value="Genomic_DNA"/>
</dbReference>
<keyword evidence="10" id="KW-0965">Cell junction</keyword>
<gene>
    <name evidence="18" type="primary">DSP</name>
</gene>
<keyword evidence="7" id="KW-0963">Cytoplasm</keyword>
<reference evidence="18" key="3">
    <citation type="submission" date="2025-09" db="UniProtKB">
        <authorList>
            <consortium name="Ensembl"/>
        </authorList>
    </citation>
    <scope>IDENTIFICATION</scope>
</reference>
<feature type="coiled-coil region" evidence="14">
    <location>
        <begin position="734"/>
        <end position="765"/>
    </location>
</feature>
<dbReference type="InterPro" id="IPR018159">
    <property type="entry name" value="Spectrin/alpha-actinin"/>
</dbReference>
<dbReference type="InParanoid" id="H3A7P6"/>
<dbReference type="InterPro" id="IPR035915">
    <property type="entry name" value="Plakin_repeat_sf"/>
</dbReference>
<dbReference type="Pfam" id="PF00681">
    <property type="entry name" value="Plectin"/>
    <property type="match status" value="7"/>
</dbReference>
<keyword evidence="6" id="KW-1003">Cell membrane</keyword>
<dbReference type="GO" id="GO:0005737">
    <property type="term" value="C:cytoplasm"/>
    <property type="evidence" value="ECO:0007669"/>
    <property type="project" value="UniProtKB-SubCell"/>
</dbReference>
<dbReference type="Pfam" id="PF17902">
    <property type="entry name" value="SH3_10"/>
    <property type="match status" value="1"/>
</dbReference>
<dbReference type="HOGENOM" id="CLU_000679_1_0_1"/>
<dbReference type="PANTHER" id="PTHR23169">
    <property type="entry name" value="ENVOPLAKIN"/>
    <property type="match status" value="1"/>
</dbReference>
<evidence type="ECO:0000256" key="4">
    <source>
        <dbReference type="ARBA" id="ARBA00009109"/>
    </source>
</evidence>
<dbReference type="EMBL" id="AFYH01208938">
    <property type="status" value="NOT_ANNOTATED_CDS"/>
    <property type="molecule type" value="Genomic_DNA"/>
</dbReference>
<evidence type="ECO:0000256" key="9">
    <source>
        <dbReference type="ARBA" id="ARBA00022737"/>
    </source>
</evidence>
<dbReference type="InterPro" id="IPR041573">
    <property type="entry name" value="Desmoplakin_Spectrin-like"/>
</dbReference>
<keyword evidence="9" id="KW-0677">Repeat</keyword>
<feature type="coiled-coil region" evidence="14">
    <location>
        <begin position="239"/>
        <end position="266"/>
    </location>
</feature>
<reference evidence="19" key="1">
    <citation type="submission" date="2011-08" db="EMBL/GenBank/DDBJ databases">
        <title>The draft genome of Latimeria chalumnae.</title>
        <authorList>
            <person name="Di Palma F."/>
            <person name="Alfoldi J."/>
            <person name="Johnson J."/>
            <person name="Berlin A."/>
            <person name="Gnerre S."/>
            <person name="Jaffe D."/>
            <person name="MacCallum I."/>
            <person name="Young S."/>
            <person name="Walker B.J."/>
            <person name="Lander E."/>
            <person name="Lindblad-Toh K."/>
        </authorList>
    </citation>
    <scope>NUCLEOTIDE SEQUENCE [LARGE SCALE GENOMIC DNA]</scope>
    <source>
        <strain evidence="19">Wild caught</strain>
    </source>
</reference>
<evidence type="ECO:0000256" key="3">
    <source>
        <dbReference type="ARBA" id="ARBA00004568"/>
    </source>
</evidence>
<dbReference type="EMBL" id="AFYH01208939">
    <property type="status" value="NOT_ANNOTATED_CDS"/>
    <property type="molecule type" value="Genomic_DNA"/>
</dbReference>
<dbReference type="EMBL" id="AFYH01208944">
    <property type="status" value="NOT_ANNOTATED_CDS"/>
    <property type="molecule type" value="Genomic_DNA"/>
</dbReference>
<keyword evidence="11 14" id="KW-0175">Coiled coil</keyword>
<keyword evidence="19" id="KW-1185">Reference proteome</keyword>
<dbReference type="GO" id="GO:0045104">
    <property type="term" value="P:intermediate filament cytoskeleton organization"/>
    <property type="evidence" value="ECO:0007669"/>
    <property type="project" value="InterPro"/>
</dbReference>
<dbReference type="EMBL" id="AFYH01208942">
    <property type="status" value="NOT_ANNOTATED_CDS"/>
    <property type="molecule type" value="Genomic_DNA"/>
</dbReference>
<dbReference type="STRING" id="7897.ENSLACP00000005667"/>
<feature type="coiled-coil region" evidence="14">
    <location>
        <begin position="1597"/>
        <end position="1720"/>
    </location>
</feature>
<dbReference type="GO" id="GO:0042060">
    <property type="term" value="P:wound healing"/>
    <property type="evidence" value="ECO:0007669"/>
    <property type="project" value="TreeGrafter"/>
</dbReference>
<feature type="coiled-coil region" evidence="14">
    <location>
        <begin position="801"/>
        <end position="828"/>
    </location>
</feature>
<dbReference type="Pfam" id="PF21097">
    <property type="entry name" value="SR_plectin_7"/>
    <property type="match status" value="1"/>
</dbReference>
<evidence type="ECO:0000256" key="8">
    <source>
        <dbReference type="ARBA" id="ARBA00022553"/>
    </source>
</evidence>
<evidence type="ECO:0000256" key="5">
    <source>
        <dbReference type="ARBA" id="ARBA00022443"/>
    </source>
</evidence>
<feature type="region of interest" description="Disordered" evidence="15">
    <location>
        <begin position="2571"/>
        <end position="2605"/>
    </location>
</feature>
<feature type="compositionally biased region" description="Basic and acidic residues" evidence="15">
    <location>
        <begin position="1089"/>
        <end position="1106"/>
    </location>
</feature>
<dbReference type="InterPro" id="IPR001452">
    <property type="entry name" value="SH3_domain"/>
</dbReference>
<dbReference type="CDD" id="cd00176">
    <property type="entry name" value="SPEC"/>
    <property type="match status" value="1"/>
</dbReference>
<dbReference type="GO" id="GO:0005882">
    <property type="term" value="C:intermediate filament"/>
    <property type="evidence" value="ECO:0007669"/>
    <property type="project" value="TreeGrafter"/>
</dbReference>
<dbReference type="GO" id="GO:0030057">
    <property type="term" value="C:desmosome"/>
    <property type="evidence" value="ECO:0007669"/>
    <property type="project" value="UniProtKB-SubCell"/>
</dbReference>
<dbReference type="Gene3D" id="1.20.58.60">
    <property type="match status" value="2"/>
</dbReference>
<dbReference type="Proteomes" id="UP000008672">
    <property type="component" value="Unassembled WGS sequence"/>
</dbReference>
<feature type="compositionally biased region" description="Polar residues" evidence="15">
    <location>
        <begin position="2571"/>
        <end position="2580"/>
    </location>
</feature>
<feature type="coiled-coil region" evidence="14">
    <location>
        <begin position="1359"/>
        <end position="1386"/>
    </location>
</feature>
<dbReference type="Bgee" id="ENSLACG00000005036">
    <property type="expression patterns" value="Expressed in pelvic fin and 3 other cell types or tissues"/>
</dbReference>
<dbReference type="OMA" id="KYGDGMQ"/>
<name>H3A7P6_LATCH</name>
<keyword evidence="12" id="KW-0472">Membrane</keyword>
<accession>H3A7P6</accession>
<feature type="region of interest" description="Disordered" evidence="15">
    <location>
        <begin position="1086"/>
        <end position="1117"/>
    </location>
</feature>
<feature type="chain" id="PRO_5003580051" evidence="16">
    <location>
        <begin position="19"/>
        <end position="2623"/>
    </location>
</feature>
<dbReference type="PANTHER" id="PTHR23169:SF26">
    <property type="entry name" value="DESMOPLAKIN"/>
    <property type="match status" value="1"/>
</dbReference>
<dbReference type="SUPFAM" id="SSF75399">
    <property type="entry name" value="Plakin repeat"/>
    <property type="match status" value="4"/>
</dbReference>
<feature type="coiled-coil region" evidence="14">
    <location>
        <begin position="1422"/>
        <end position="1572"/>
    </location>
</feature>
<dbReference type="GeneTree" id="ENSGT00940000154843"/>
<feature type="coiled-coil region" evidence="14">
    <location>
        <begin position="1156"/>
        <end position="1316"/>
    </location>
</feature>
<dbReference type="GO" id="GO:0043588">
    <property type="term" value="P:skin development"/>
    <property type="evidence" value="ECO:0007669"/>
    <property type="project" value="TreeGrafter"/>
</dbReference>
<dbReference type="FunFam" id="3.90.1290.10:FF:000001">
    <property type="entry name" value="Plectin a"/>
    <property type="match status" value="2"/>
</dbReference>
<dbReference type="GO" id="GO:0098609">
    <property type="term" value="P:cell-cell adhesion"/>
    <property type="evidence" value="ECO:0007669"/>
    <property type="project" value="TreeGrafter"/>
</dbReference>
<keyword evidence="16" id="KW-0732">Signal</keyword>
<feature type="compositionally biased region" description="Low complexity" evidence="15">
    <location>
        <begin position="2581"/>
        <end position="2605"/>
    </location>
</feature>
<proteinExistence type="inferred from homology"/>
<evidence type="ECO:0000256" key="14">
    <source>
        <dbReference type="SAM" id="Coils"/>
    </source>
</evidence>
<dbReference type="InterPro" id="IPR041615">
    <property type="entry name" value="Desmoplakin_SH3"/>
</dbReference>
<feature type="region of interest" description="Disordered" evidence="15">
    <location>
        <begin position="2340"/>
        <end position="2362"/>
    </location>
</feature>
<keyword evidence="8" id="KW-0597">Phosphoprotein</keyword>
<dbReference type="Pfam" id="PF18373">
    <property type="entry name" value="Spectrin_2"/>
    <property type="match status" value="1"/>
</dbReference>
<dbReference type="FunCoup" id="H3A7P6">
    <property type="interactions" value="943"/>
</dbReference>
<protein>
    <submittedName>
        <fullName evidence="18">Desmoplakin</fullName>
    </submittedName>
</protein>
<dbReference type="GO" id="GO:0005886">
    <property type="term" value="C:plasma membrane"/>
    <property type="evidence" value="ECO:0007669"/>
    <property type="project" value="UniProtKB-SubCell"/>
</dbReference>
<dbReference type="InterPro" id="IPR043197">
    <property type="entry name" value="Plakin"/>
</dbReference>
<dbReference type="Gene3D" id="1.20.58.1060">
    <property type="match status" value="1"/>
</dbReference>
<evidence type="ECO:0000256" key="11">
    <source>
        <dbReference type="ARBA" id="ARBA00023054"/>
    </source>
</evidence>
<evidence type="ECO:0000313" key="18">
    <source>
        <dbReference type="Ensembl" id="ENSLACP00000005667.1"/>
    </source>
</evidence>